<evidence type="ECO:0000259" key="5">
    <source>
        <dbReference type="SMART" id="SM00737"/>
    </source>
</evidence>
<dbReference type="InterPro" id="IPR014756">
    <property type="entry name" value="Ig_E-set"/>
</dbReference>
<gene>
    <name evidence="6" type="ORF">EVAR_65143_1</name>
</gene>
<comment type="subcellular location">
    <subcellularLocation>
        <location evidence="1">Secreted</location>
    </subcellularLocation>
</comment>
<sequence>MWSKLVLFVAFAVAVHADTTSVQTCTVNQGALPLNTYIVGCVTPPCDLPQLQDAVINIIFRADRVLNNMRTLATAYLTIGIITIPINYDLQENAITCDFLTNTYCPVLEGEVVQYILNMFIMEFFPVGTEATLEFRVTDGDNQMVFCIRLDIRITPPVGSRRKNIDVINYEQVQN</sequence>
<dbReference type="SUPFAM" id="SSF81296">
    <property type="entry name" value="E set domains"/>
    <property type="match status" value="1"/>
</dbReference>
<feature type="chain" id="PRO_5020039125" description="MD-2-related lipid-recognition domain-containing protein" evidence="4">
    <location>
        <begin position="18"/>
        <end position="175"/>
    </location>
</feature>
<name>A0A4C1ZZN6_EUMVA</name>
<evidence type="ECO:0000256" key="4">
    <source>
        <dbReference type="SAM" id="SignalP"/>
    </source>
</evidence>
<dbReference type="OrthoDB" id="6489092at2759"/>
<dbReference type="SMART" id="SM00737">
    <property type="entry name" value="ML"/>
    <property type="match status" value="1"/>
</dbReference>
<accession>A0A4C1ZZN6</accession>
<dbReference type="Pfam" id="PF02221">
    <property type="entry name" value="E1_DerP2_DerF2"/>
    <property type="match status" value="1"/>
</dbReference>
<evidence type="ECO:0000256" key="2">
    <source>
        <dbReference type="ARBA" id="ARBA00006370"/>
    </source>
</evidence>
<dbReference type="FunFam" id="2.60.40.770:FF:000001">
    <property type="entry name" value="NPC intracellular cholesterol transporter 2"/>
    <property type="match status" value="1"/>
</dbReference>
<feature type="domain" description="MD-2-related lipid-recognition" evidence="5">
    <location>
        <begin position="22"/>
        <end position="152"/>
    </location>
</feature>
<dbReference type="EMBL" id="BGZK01002267">
    <property type="protein sequence ID" value="GBP92353.1"/>
    <property type="molecule type" value="Genomic_DNA"/>
</dbReference>
<proteinExistence type="inferred from homology"/>
<evidence type="ECO:0000256" key="3">
    <source>
        <dbReference type="ARBA" id="ARBA00022525"/>
    </source>
</evidence>
<dbReference type="AlphaFoldDB" id="A0A4C1ZZN6"/>
<reference evidence="6 7" key="1">
    <citation type="journal article" date="2019" name="Commun. Biol.">
        <title>The bagworm genome reveals a unique fibroin gene that provides high tensile strength.</title>
        <authorList>
            <person name="Kono N."/>
            <person name="Nakamura H."/>
            <person name="Ohtoshi R."/>
            <person name="Tomita M."/>
            <person name="Numata K."/>
            <person name="Arakawa K."/>
        </authorList>
    </citation>
    <scope>NUCLEOTIDE SEQUENCE [LARGE SCALE GENOMIC DNA]</scope>
</reference>
<comment type="similarity">
    <text evidence="2">Belongs to the NPC2 family.</text>
</comment>
<dbReference type="STRING" id="151549.A0A4C1ZZN6"/>
<dbReference type="Proteomes" id="UP000299102">
    <property type="component" value="Unassembled WGS sequence"/>
</dbReference>
<feature type="signal peptide" evidence="4">
    <location>
        <begin position="1"/>
        <end position="17"/>
    </location>
</feature>
<evidence type="ECO:0000313" key="7">
    <source>
        <dbReference type="Proteomes" id="UP000299102"/>
    </source>
</evidence>
<keyword evidence="3" id="KW-0964">Secreted</keyword>
<dbReference type="InterPro" id="IPR003172">
    <property type="entry name" value="ML_dom"/>
</dbReference>
<comment type="caution">
    <text evidence="6">The sequence shown here is derived from an EMBL/GenBank/DDBJ whole genome shotgun (WGS) entry which is preliminary data.</text>
</comment>
<organism evidence="6 7">
    <name type="scientific">Eumeta variegata</name>
    <name type="common">Bagworm moth</name>
    <name type="synonym">Eumeta japonica</name>
    <dbReference type="NCBI Taxonomy" id="151549"/>
    <lineage>
        <taxon>Eukaryota</taxon>
        <taxon>Metazoa</taxon>
        <taxon>Ecdysozoa</taxon>
        <taxon>Arthropoda</taxon>
        <taxon>Hexapoda</taxon>
        <taxon>Insecta</taxon>
        <taxon>Pterygota</taxon>
        <taxon>Neoptera</taxon>
        <taxon>Endopterygota</taxon>
        <taxon>Lepidoptera</taxon>
        <taxon>Glossata</taxon>
        <taxon>Ditrysia</taxon>
        <taxon>Tineoidea</taxon>
        <taxon>Psychidae</taxon>
        <taxon>Oiketicinae</taxon>
        <taxon>Eumeta</taxon>
    </lineage>
</organism>
<evidence type="ECO:0000313" key="6">
    <source>
        <dbReference type="EMBL" id="GBP92353.1"/>
    </source>
</evidence>
<dbReference type="Gene3D" id="2.60.40.770">
    <property type="match status" value="1"/>
</dbReference>
<dbReference type="GO" id="GO:0005576">
    <property type="term" value="C:extracellular region"/>
    <property type="evidence" value="ECO:0007669"/>
    <property type="project" value="UniProtKB-SubCell"/>
</dbReference>
<protein>
    <recommendedName>
        <fullName evidence="5">MD-2-related lipid-recognition domain-containing protein</fullName>
    </recommendedName>
</protein>
<evidence type="ECO:0000256" key="1">
    <source>
        <dbReference type="ARBA" id="ARBA00004613"/>
    </source>
</evidence>
<keyword evidence="4" id="KW-0732">Signal</keyword>
<keyword evidence="7" id="KW-1185">Reference proteome</keyword>